<comment type="caution">
    <text evidence="1">The sequence shown here is derived from an EMBL/GenBank/DDBJ whole genome shotgun (WGS) entry which is preliminary data.</text>
</comment>
<dbReference type="Proteomes" id="UP001631969">
    <property type="component" value="Unassembled WGS sequence"/>
</dbReference>
<accession>A0ACC7P1M2</accession>
<evidence type="ECO:0000313" key="1">
    <source>
        <dbReference type="EMBL" id="MFM9330934.1"/>
    </source>
</evidence>
<keyword evidence="2" id="KW-1185">Reference proteome</keyword>
<protein>
    <submittedName>
        <fullName evidence="1">Transketolase family protein</fullName>
    </submittedName>
</protein>
<proteinExistence type="predicted"/>
<evidence type="ECO:0000313" key="2">
    <source>
        <dbReference type="Proteomes" id="UP001631969"/>
    </source>
</evidence>
<name>A0ACC7P1M2_9BACL</name>
<sequence>MNTIANRQVICETLMELAREDKDIMVLASDSRGSASMGPFAKQYADQFVEVGIAEQNIVGIAAGLAHSGKKPFVTSPACFLSMRSIEQIKVDVAYSATNVKLVGISGGVSYGALGMSHHSLQDIAVARAIPGLAVVLPADRHETKRMVEALVEHKGGVYIRIGRNPVEDVYPSAESCPFVLGKAVTMKEGGDITIIAAGETVKVALDTAELLKGSGISCRVLNMHTIKPLDEEAIIRAARETGCILTVEEHSIHGGLGAAVSEVVVQHQPVPMRIIGIPDEPAIAGKTAEVFKHYGIHAEHLQQVALELLKGKAGSK</sequence>
<organism evidence="1 2">
    <name type="scientific">Paenibacillus mesotrionivorans</name>
    <dbReference type="NCBI Taxonomy" id="3160968"/>
    <lineage>
        <taxon>Bacteria</taxon>
        <taxon>Bacillati</taxon>
        <taxon>Bacillota</taxon>
        <taxon>Bacilli</taxon>
        <taxon>Bacillales</taxon>
        <taxon>Paenibacillaceae</taxon>
        <taxon>Paenibacillus</taxon>
    </lineage>
</organism>
<reference evidence="1" key="1">
    <citation type="submission" date="2024-12" db="EMBL/GenBank/DDBJ databases">
        <authorList>
            <person name="Wu N."/>
        </authorList>
    </citation>
    <scope>NUCLEOTIDE SEQUENCE</scope>
    <source>
        <strain evidence="1">P15</strain>
    </source>
</reference>
<gene>
    <name evidence="1" type="ORF">ACI1P1_21820</name>
</gene>
<dbReference type="EMBL" id="JBJURJ010000015">
    <property type="protein sequence ID" value="MFM9330934.1"/>
    <property type="molecule type" value="Genomic_DNA"/>
</dbReference>